<evidence type="ECO:0000256" key="6">
    <source>
        <dbReference type="SAM" id="Coils"/>
    </source>
</evidence>
<dbReference type="SMR" id="A0A445BR35"/>
<protein>
    <recommendedName>
        <fullName evidence="8">BZIP domain-containing protein</fullName>
    </recommendedName>
</protein>
<keyword evidence="5" id="KW-0539">Nucleus</keyword>
<dbReference type="Pfam" id="PF00170">
    <property type="entry name" value="bZIP_1"/>
    <property type="match status" value="1"/>
</dbReference>
<keyword evidence="2" id="KW-0805">Transcription regulation</keyword>
<dbReference type="Gramene" id="arahy.Tifrunner.gnm2.ann2.Ah08g009700.1">
    <property type="protein sequence ID" value="arahy.Tifrunner.gnm2.ann2.Ah08g009700.1-CDS-1"/>
    <property type="gene ID" value="arahy.Tifrunner.gnm2.ann2.Ah08g009700"/>
</dbReference>
<gene>
    <name evidence="9" type="ORF">Ahy_A08g037548</name>
</gene>
<dbReference type="STRING" id="3818.A0A445BR35"/>
<proteinExistence type="predicted"/>
<name>A0A445BR35_ARAHY</name>
<reference evidence="9 10" key="1">
    <citation type="submission" date="2019-01" db="EMBL/GenBank/DDBJ databases">
        <title>Sequencing of cultivated peanut Arachis hypogaea provides insights into genome evolution and oil improvement.</title>
        <authorList>
            <person name="Chen X."/>
        </authorList>
    </citation>
    <scope>NUCLEOTIDE SEQUENCE [LARGE SCALE GENOMIC DNA]</scope>
    <source>
        <strain evidence="10">cv. Fuhuasheng</strain>
        <tissue evidence="9">Leaves</tissue>
    </source>
</reference>
<accession>A0A445BR35</accession>
<dbReference type="GO" id="GO:0000976">
    <property type="term" value="F:transcription cis-regulatory region binding"/>
    <property type="evidence" value="ECO:0007669"/>
    <property type="project" value="TreeGrafter"/>
</dbReference>
<dbReference type="CDD" id="cd14702">
    <property type="entry name" value="bZIP_plant_GBF1"/>
    <property type="match status" value="1"/>
</dbReference>
<dbReference type="OrthoDB" id="551672at2759"/>
<evidence type="ECO:0000256" key="7">
    <source>
        <dbReference type="SAM" id="MobiDB-lite"/>
    </source>
</evidence>
<evidence type="ECO:0000256" key="2">
    <source>
        <dbReference type="ARBA" id="ARBA00023015"/>
    </source>
</evidence>
<dbReference type="SUPFAM" id="SSF57959">
    <property type="entry name" value="Leucine zipper domain"/>
    <property type="match status" value="1"/>
</dbReference>
<feature type="region of interest" description="Disordered" evidence="7">
    <location>
        <begin position="1"/>
        <end position="51"/>
    </location>
</feature>
<organism evidence="9 10">
    <name type="scientific">Arachis hypogaea</name>
    <name type="common">Peanut</name>
    <dbReference type="NCBI Taxonomy" id="3818"/>
    <lineage>
        <taxon>Eukaryota</taxon>
        <taxon>Viridiplantae</taxon>
        <taxon>Streptophyta</taxon>
        <taxon>Embryophyta</taxon>
        <taxon>Tracheophyta</taxon>
        <taxon>Spermatophyta</taxon>
        <taxon>Magnoliopsida</taxon>
        <taxon>eudicotyledons</taxon>
        <taxon>Gunneridae</taxon>
        <taxon>Pentapetalae</taxon>
        <taxon>rosids</taxon>
        <taxon>fabids</taxon>
        <taxon>Fabales</taxon>
        <taxon>Fabaceae</taxon>
        <taxon>Papilionoideae</taxon>
        <taxon>50 kb inversion clade</taxon>
        <taxon>dalbergioids sensu lato</taxon>
        <taxon>Dalbergieae</taxon>
        <taxon>Pterocarpus clade</taxon>
        <taxon>Arachis</taxon>
    </lineage>
</organism>
<dbReference type="AlphaFoldDB" id="A0A445BR35"/>
<evidence type="ECO:0000256" key="5">
    <source>
        <dbReference type="ARBA" id="ARBA00023242"/>
    </source>
</evidence>
<comment type="caution">
    <text evidence="9">The sequence shown here is derived from an EMBL/GenBank/DDBJ whole genome shotgun (WGS) entry which is preliminary data.</text>
</comment>
<dbReference type="InterPro" id="IPR046347">
    <property type="entry name" value="bZIP_sf"/>
</dbReference>
<keyword evidence="10" id="KW-1185">Reference proteome</keyword>
<dbReference type="PANTHER" id="PTHR45764:SF84">
    <property type="entry name" value="BZIP TRANSCRIPTION FACTOR"/>
    <property type="match status" value="1"/>
</dbReference>
<dbReference type="Proteomes" id="UP000289738">
    <property type="component" value="Chromosome A08"/>
</dbReference>
<keyword evidence="3" id="KW-0238">DNA-binding</keyword>
<evidence type="ECO:0000259" key="8">
    <source>
        <dbReference type="PROSITE" id="PS50217"/>
    </source>
</evidence>
<dbReference type="GO" id="GO:0046982">
    <property type="term" value="F:protein heterodimerization activity"/>
    <property type="evidence" value="ECO:0007669"/>
    <property type="project" value="UniProtKB-ARBA"/>
</dbReference>
<keyword evidence="4" id="KW-0804">Transcription</keyword>
<dbReference type="Gene3D" id="1.20.5.170">
    <property type="match status" value="1"/>
</dbReference>
<sequence length="168" mass="19346">MASSSGNSTLQSSGSEEDMLLMMMDERKKKRKQSNRESARRSRMRKQNHMDDLMSEVCKLGKEKSEILKGIDITTQQYLCVESQNSILRAQLEELSQRLQSLNHIVHLINTTPPNLPFHHHHTQTQYDYLLPPTPAAENFFSNNMNMFNHINQPISASAAADIYQWVN</sequence>
<feature type="coiled-coil region" evidence="6">
    <location>
        <begin position="78"/>
        <end position="105"/>
    </location>
</feature>
<keyword evidence="6" id="KW-0175">Coiled coil</keyword>
<evidence type="ECO:0000256" key="1">
    <source>
        <dbReference type="ARBA" id="ARBA00004123"/>
    </source>
</evidence>
<dbReference type="EMBL" id="SDMP01000008">
    <property type="protein sequence ID" value="RYR41149.1"/>
    <property type="molecule type" value="Genomic_DNA"/>
</dbReference>
<evidence type="ECO:0000256" key="3">
    <source>
        <dbReference type="ARBA" id="ARBA00023125"/>
    </source>
</evidence>
<comment type="subcellular location">
    <subcellularLocation>
        <location evidence="1">Nucleus</location>
    </subcellularLocation>
</comment>
<dbReference type="PANTHER" id="PTHR45764">
    <property type="entry name" value="BZIP TRANSCRIPTION FACTOR 44"/>
    <property type="match status" value="1"/>
</dbReference>
<dbReference type="GO" id="GO:0005634">
    <property type="term" value="C:nucleus"/>
    <property type="evidence" value="ECO:0007669"/>
    <property type="project" value="UniProtKB-SubCell"/>
</dbReference>
<feature type="domain" description="BZIP" evidence="8">
    <location>
        <begin position="25"/>
        <end position="88"/>
    </location>
</feature>
<dbReference type="InterPro" id="IPR004827">
    <property type="entry name" value="bZIP"/>
</dbReference>
<feature type="compositionally biased region" description="Low complexity" evidence="7">
    <location>
        <begin position="1"/>
        <end position="14"/>
    </location>
</feature>
<evidence type="ECO:0000313" key="9">
    <source>
        <dbReference type="EMBL" id="RYR41149.1"/>
    </source>
</evidence>
<dbReference type="SMART" id="SM00338">
    <property type="entry name" value="BRLZ"/>
    <property type="match status" value="1"/>
</dbReference>
<dbReference type="PROSITE" id="PS00036">
    <property type="entry name" value="BZIP_BASIC"/>
    <property type="match status" value="1"/>
</dbReference>
<dbReference type="InterPro" id="IPR045314">
    <property type="entry name" value="bZIP_plant_GBF1"/>
</dbReference>
<dbReference type="PROSITE" id="PS50217">
    <property type="entry name" value="BZIP"/>
    <property type="match status" value="1"/>
</dbReference>
<evidence type="ECO:0000256" key="4">
    <source>
        <dbReference type="ARBA" id="ARBA00023163"/>
    </source>
</evidence>
<dbReference type="FunFam" id="1.20.5.170:FF:000020">
    <property type="entry name" value="BZIP transcription factor"/>
    <property type="match status" value="1"/>
</dbReference>
<dbReference type="GO" id="GO:0045893">
    <property type="term" value="P:positive regulation of DNA-templated transcription"/>
    <property type="evidence" value="ECO:0007669"/>
    <property type="project" value="TreeGrafter"/>
</dbReference>
<evidence type="ECO:0000313" key="10">
    <source>
        <dbReference type="Proteomes" id="UP000289738"/>
    </source>
</evidence>
<dbReference type="GO" id="GO:0003700">
    <property type="term" value="F:DNA-binding transcription factor activity"/>
    <property type="evidence" value="ECO:0007669"/>
    <property type="project" value="InterPro"/>
</dbReference>